<protein>
    <recommendedName>
        <fullName evidence="3">NERD domain-containing protein</fullName>
    </recommendedName>
</protein>
<dbReference type="EMBL" id="BSNZ01000061">
    <property type="protein sequence ID" value="GLQ86316.1"/>
    <property type="molecule type" value="Genomic_DNA"/>
</dbReference>
<dbReference type="Proteomes" id="UP001156708">
    <property type="component" value="Unassembled WGS sequence"/>
</dbReference>
<sequence>MDLQTFRCIVDRTAPGIATCNGDLKAEYDYVGLQHGSSYSPSAVSKALYARIRDGFPNGTSGIWRICDSIRKDLIREHVLGGEPLDPYLEILCHLMDAVRVFDSPGEPPDADWTVAVRGAIDHAHIQPFGVDRERLYSREFMVAKAARYLRDSGFAIHLEPGVLRLEEAGEAALVAAIEELIITMGGLNVARRIFAAISLTYDINQQRYHLVRHVSMTGGGKPQTPWGYLVQLSAKHLWGRKPYENDDSHWQRLCALAQAYAAVLDVQPYSPNFWSKLSAGQLLRHIQEMAVYDTMFSISQLRPSDVSRIARGMFDWLDVLAPTAAGYSIDQVLEIIGYLLSPSRDVRGPVIVDEISIARACPAIPRKIVTQILDNVLSHPIAGANRKFSRPKDAPLPDNSDYMNVGLDFFLRPLLRHSNRRFVLLDRSVCAPACLEALLGCLRPEVKELDKKVGLSIERFLEVEFASHGVLVTGGEYDADGAHGECDLIIDADSVVVLAEVKKKSLTRRARSGSDAHLLLDLAGSLLAAQAQAGWHEVRLSRLGYLDVKRNGITTRLELNDRKIERIAVSLFDFGSFQDRTLLTRFLETNMNVSFTSADSRLSPKFDEINAALAQIRKQVAALHPGEPVVNQPFFHCWFLSVPQLLVLLDDVTSGAGFKDALWKSRHIVTGSSDFYFELAYMKNLDMRVAATAG</sequence>
<reference evidence="2" key="1">
    <citation type="journal article" date="2019" name="Int. J. Syst. Evol. Microbiol.">
        <title>The Global Catalogue of Microorganisms (GCM) 10K type strain sequencing project: providing services to taxonomists for standard genome sequencing and annotation.</title>
        <authorList>
            <consortium name="The Broad Institute Genomics Platform"/>
            <consortium name="The Broad Institute Genome Sequencing Center for Infectious Disease"/>
            <person name="Wu L."/>
            <person name="Ma J."/>
        </authorList>
    </citation>
    <scope>NUCLEOTIDE SEQUENCE [LARGE SCALE GENOMIC DNA]</scope>
    <source>
        <strain evidence="2">NBRC 12467</strain>
    </source>
</reference>
<dbReference type="AlphaFoldDB" id="A0AA37WCU8"/>
<accession>A0AA37WCU8</accession>
<keyword evidence="2" id="KW-1185">Reference proteome</keyword>
<comment type="caution">
    <text evidence="1">The sequence shown here is derived from an EMBL/GenBank/DDBJ whole genome shotgun (WGS) entry which is preliminary data.</text>
</comment>
<gene>
    <name evidence="1" type="ORF">GCM10007872_32310</name>
</gene>
<evidence type="ECO:0000313" key="2">
    <source>
        <dbReference type="Proteomes" id="UP001156708"/>
    </source>
</evidence>
<name>A0AA37WCU8_9PROT</name>
<proteinExistence type="predicted"/>
<evidence type="ECO:0000313" key="1">
    <source>
        <dbReference type="EMBL" id="GLQ86316.1"/>
    </source>
</evidence>
<organism evidence="1 2">
    <name type="scientific">Gluconobacter sphaericus NBRC 12467</name>
    <dbReference type="NCBI Taxonomy" id="1307951"/>
    <lineage>
        <taxon>Bacteria</taxon>
        <taxon>Pseudomonadati</taxon>
        <taxon>Pseudomonadota</taxon>
        <taxon>Alphaproteobacteria</taxon>
        <taxon>Acetobacterales</taxon>
        <taxon>Acetobacteraceae</taxon>
        <taxon>Gluconobacter</taxon>
    </lineage>
</organism>
<evidence type="ECO:0008006" key="3">
    <source>
        <dbReference type="Google" id="ProtNLM"/>
    </source>
</evidence>